<dbReference type="InterPro" id="IPR022398">
    <property type="entry name" value="Peptidase_S8_His-AS"/>
</dbReference>
<gene>
    <name evidence="11" type="ORF">A3B74_03025</name>
</gene>
<evidence type="ECO:0000259" key="8">
    <source>
        <dbReference type="Pfam" id="PF00082"/>
    </source>
</evidence>
<dbReference type="Proteomes" id="UP000177165">
    <property type="component" value="Unassembled WGS sequence"/>
</dbReference>
<keyword evidence="3 5" id="KW-0378">Hydrolase</keyword>
<evidence type="ECO:0000259" key="10">
    <source>
        <dbReference type="Pfam" id="PF22148"/>
    </source>
</evidence>
<dbReference type="InterPro" id="IPR023828">
    <property type="entry name" value="Peptidase_S8_Ser-AS"/>
</dbReference>
<evidence type="ECO:0000256" key="6">
    <source>
        <dbReference type="SAM" id="MobiDB-lite"/>
    </source>
</evidence>
<sequence>MFDCVILYVEKQKNLHHQTMHASTKKGMIIIGAAFLGIIAAVFIFFLSTDAVTGTVRDLSGQTIAGAKIKGGLREATTDAQGRFETWVTEGTEELTAEYNSEITTIALERDPDKQKIAKETTAPKITDVFESEDEAFQGLNPEEVDLIREEINNGYIPEPQNATPQDSEAMNITIPSLPDDIKLPPPVDPNAFIINENGLEVVPGEILVGWKQGTTEEERKEQVQNVGAAMRFDDPQGLTSILYIEDQQQVKTVVQKLEKSELVLGAMENFKLETDAAPNDPDWKDKNKNWWLRKLNAEPLWAGTTGRSNVIVAVIDVGFQLSHPDLASAFTKANLNYTTGLITDTPRHGTHVSGIIAARKDNGQGLAGIAPRVRVLPIRLYDFARLPAVYTTLAQYPQIRIATMSMGWNWRKKNKNRVTNGKAVLTNAQMQAYTDTYDRIIRKSFLQYYRAGGVMCKSAGNDFGLDARLNLLNYAEVITVGASESTGTLTNFSNIGPKVDIIAPGRNIWAPLPPSTYGYLSGTSMATPTVCGTVASIRSVRPNFGALLIKRILTYSGSHESVKSASGYPHLDSWRAVLRATNHFGAKGDLIDEGFTPLKNAQITTRPTQWNVLSNNEGEFVLPFLKRQTYTLNIQKDKLKSKHTLTSPPVKGDEVVDLLLMVEGEDEETNENTNTDANENTSSSENVNTDAGNTNGSDSQGSDGAESTEENQTLPNGIVVSPEGCAVSGFTLPPAEGDCAPGFYFSRETIACEQITCPEGVGRTYTLECKCPEGTSAVHACGSGYVVACVPSKP</sequence>
<evidence type="ECO:0000256" key="7">
    <source>
        <dbReference type="SAM" id="Phobius"/>
    </source>
</evidence>
<evidence type="ECO:0000313" key="11">
    <source>
        <dbReference type="EMBL" id="OGY78739.1"/>
    </source>
</evidence>
<dbReference type="GO" id="GO:0030246">
    <property type="term" value="F:carbohydrate binding"/>
    <property type="evidence" value="ECO:0007669"/>
    <property type="project" value="InterPro"/>
</dbReference>
<reference evidence="11 12" key="1">
    <citation type="journal article" date="2016" name="Nat. Commun.">
        <title>Thousands of microbial genomes shed light on interconnected biogeochemical processes in an aquifer system.</title>
        <authorList>
            <person name="Anantharaman K."/>
            <person name="Brown C.T."/>
            <person name="Hug L.A."/>
            <person name="Sharon I."/>
            <person name="Castelle C.J."/>
            <person name="Probst A.J."/>
            <person name="Thomas B.C."/>
            <person name="Singh A."/>
            <person name="Wilkins M.J."/>
            <person name="Karaoz U."/>
            <person name="Brodie E.L."/>
            <person name="Williams K.H."/>
            <person name="Hubbard S.S."/>
            <person name="Banfield J.F."/>
        </authorList>
    </citation>
    <scope>NUCLEOTIDE SEQUENCE [LARGE SCALE GENOMIC DNA]</scope>
</reference>
<dbReference type="SUPFAM" id="SSF52743">
    <property type="entry name" value="Subtilisin-like"/>
    <property type="match status" value="1"/>
</dbReference>
<evidence type="ECO:0000256" key="5">
    <source>
        <dbReference type="PROSITE-ProRule" id="PRU01240"/>
    </source>
</evidence>
<feature type="domain" description="Fervidolysin-like N-terminal prodomain" evidence="10">
    <location>
        <begin position="197"/>
        <end position="265"/>
    </location>
</feature>
<dbReference type="Pfam" id="PF00082">
    <property type="entry name" value="Peptidase_S8"/>
    <property type="match status" value="1"/>
</dbReference>
<dbReference type="InterPro" id="IPR054399">
    <property type="entry name" value="Fervidolysin-like_N_prodom"/>
</dbReference>
<organism evidence="11 12">
    <name type="scientific">Candidatus Kerfeldbacteria bacterium RIFCSPHIGHO2_02_FULL_42_14</name>
    <dbReference type="NCBI Taxonomy" id="1798540"/>
    <lineage>
        <taxon>Bacteria</taxon>
        <taxon>Candidatus Kerfeldiibacteriota</taxon>
    </lineage>
</organism>
<feature type="active site" description="Charge relay system" evidence="5">
    <location>
        <position position="525"/>
    </location>
</feature>
<dbReference type="InterPro" id="IPR031917">
    <property type="entry name" value="Pilus_assem_C"/>
</dbReference>
<name>A0A1G2AQA1_9BACT</name>
<dbReference type="Pfam" id="PF22148">
    <property type="entry name" value="Fervidolysin_NPro-like"/>
    <property type="match status" value="1"/>
</dbReference>
<protein>
    <submittedName>
        <fullName evidence="11">Uncharacterized protein</fullName>
    </submittedName>
</protein>
<keyword evidence="7" id="KW-0812">Transmembrane</keyword>
<accession>A0A1G2AQA1</accession>
<dbReference type="InterPro" id="IPR050131">
    <property type="entry name" value="Peptidase_S8_subtilisin-like"/>
</dbReference>
<dbReference type="InterPro" id="IPR015500">
    <property type="entry name" value="Peptidase_S8_subtilisin-rel"/>
</dbReference>
<dbReference type="SUPFAM" id="SSF49452">
    <property type="entry name" value="Starch-binding domain-like"/>
    <property type="match status" value="1"/>
</dbReference>
<keyword evidence="7" id="KW-0472">Membrane</keyword>
<evidence type="ECO:0000256" key="2">
    <source>
        <dbReference type="ARBA" id="ARBA00022670"/>
    </source>
</evidence>
<feature type="domain" description="Pilus assembly protein C-terminal" evidence="9">
    <location>
        <begin position="49"/>
        <end position="117"/>
    </location>
</feature>
<feature type="active site" description="Charge relay system" evidence="5">
    <location>
        <position position="317"/>
    </location>
</feature>
<dbReference type="Pfam" id="PF15976">
    <property type="entry name" value="CooC_C"/>
    <property type="match status" value="1"/>
</dbReference>
<evidence type="ECO:0000256" key="4">
    <source>
        <dbReference type="ARBA" id="ARBA00022825"/>
    </source>
</evidence>
<dbReference type="Gene3D" id="2.60.40.1120">
    <property type="entry name" value="Carboxypeptidase-like, regulatory domain"/>
    <property type="match status" value="1"/>
</dbReference>
<comment type="similarity">
    <text evidence="1 5">Belongs to the peptidase S8 family.</text>
</comment>
<feature type="active site" description="Charge relay system" evidence="5">
    <location>
        <position position="349"/>
    </location>
</feature>
<evidence type="ECO:0000256" key="1">
    <source>
        <dbReference type="ARBA" id="ARBA00011073"/>
    </source>
</evidence>
<evidence type="ECO:0000256" key="3">
    <source>
        <dbReference type="ARBA" id="ARBA00022801"/>
    </source>
</evidence>
<dbReference type="SUPFAM" id="SSF49464">
    <property type="entry name" value="Carboxypeptidase regulatory domain-like"/>
    <property type="match status" value="1"/>
</dbReference>
<keyword evidence="2 5" id="KW-0645">Protease</keyword>
<dbReference type="InterPro" id="IPR000209">
    <property type="entry name" value="Peptidase_S8/S53_dom"/>
</dbReference>
<dbReference type="PRINTS" id="PR00723">
    <property type="entry name" value="SUBTILISIN"/>
</dbReference>
<feature type="compositionally biased region" description="Low complexity" evidence="6">
    <location>
        <begin position="672"/>
        <end position="690"/>
    </location>
</feature>
<feature type="transmembrane region" description="Helical" evidence="7">
    <location>
        <begin position="27"/>
        <end position="47"/>
    </location>
</feature>
<dbReference type="GO" id="GO:0006508">
    <property type="term" value="P:proteolysis"/>
    <property type="evidence" value="ECO:0007669"/>
    <property type="project" value="UniProtKB-KW"/>
</dbReference>
<dbReference type="PANTHER" id="PTHR43806:SF11">
    <property type="entry name" value="CEREVISIN-RELATED"/>
    <property type="match status" value="1"/>
</dbReference>
<keyword evidence="7" id="KW-1133">Transmembrane helix</keyword>
<dbReference type="EMBL" id="MHKB01000012">
    <property type="protein sequence ID" value="OGY78739.1"/>
    <property type="molecule type" value="Genomic_DNA"/>
</dbReference>
<feature type="compositionally biased region" description="Polar residues" evidence="6">
    <location>
        <begin position="691"/>
        <end position="703"/>
    </location>
</feature>
<proteinExistence type="inferred from homology"/>
<feature type="domain" description="Peptidase S8/S53" evidence="8">
    <location>
        <begin position="309"/>
        <end position="555"/>
    </location>
</feature>
<dbReference type="PROSITE" id="PS00137">
    <property type="entry name" value="SUBTILASE_HIS"/>
    <property type="match status" value="1"/>
</dbReference>
<evidence type="ECO:0000259" key="9">
    <source>
        <dbReference type="Pfam" id="PF15976"/>
    </source>
</evidence>
<dbReference type="STRING" id="1798540.A3B74_03025"/>
<keyword evidence="4 5" id="KW-0720">Serine protease</keyword>
<dbReference type="PANTHER" id="PTHR43806">
    <property type="entry name" value="PEPTIDASE S8"/>
    <property type="match status" value="1"/>
</dbReference>
<dbReference type="GO" id="GO:0004252">
    <property type="term" value="F:serine-type endopeptidase activity"/>
    <property type="evidence" value="ECO:0007669"/>
    <property type="project" value="UniProtKB-UniRule"/>
</dbReference>
<comment type="caution">
    <text evidence="11">The sequence shown here is derived from an EMBL/GenBank/DDBJ whole genome shotgun (WGS) entry which is preliminary data.</text>
</comment>
<dbReference type="Gene3D" id="3.40.50.200">
    <property type="entry name" value="Peptidase S8/S53 domain"/>
    <property type="match status" value="1"/>
</dbReference>
<dbReference type="InterPro" id="IPR036852">
    <property type="entry name" value="Peptidase_S8/S53_dom_sf"/>
</dbReference>
<dbReference type="PROSITE" id="PS51892">
    <property type="entry name" value="SUBTILASE"/>
    <property type="match status" value="1"/>
</dbReference>
<dbReference type="InterPro" id="IPR013784">
    <property type="entry name" value="Carb-bd-like_fold"/>
</dbReference>
<dbReference type="InterPro" id="IPR008969">
    <property type="entry name" value="CarboxyPept-like_regulatory"/>
</dbReference>
<feature type="region of interest" description="Disordered" evidence="6">
    <location>
        <begin position="666"/>
        <end position="719"/>
    </location>
</feature>
<evidence type="ECO:0000313" key="12">
    <source>
        <dbReference type="Proteomes" id="UP000177165"/>
    </source>
</evidence>
<dbReference type="AlphaFoldDB" id="A0A1G2AQA1"/>
<dbReference type="PROSITE" id="PS00138">
    <property type="entry name" value="SUBTILASE_SER"/>
    <property type="match status" value="1"/>
</dbReference>